<dbReference type="InterPro" id="IPR015421">
    <property type="entry name" value="PyrdxlP-dep_Trfase_major"/>
</dbReference>
<name>A0A1I2W7T8_9FIRM</name>
<dbReference type="GO" id="GO:0008453">
    <property type="term" value="F:alanine-glyoxylate transaminase activity"/>
    <property type="evidence" value="ECO:0007669"/>
    <property type="project" value="TreeGrafter"/>
</dbReference>
<evidence type="ECO:0000256" key="7">
    <source>
        <dbReference type="PIRSR" id="PIRSR000524-50"/>
    </source>
</evidence>
<dbReference type="Pfam" id="PF00266">
    <property type="entry name" value="Aminotran_5"/>
    <property type="match status" value="1"/>
</dbReference>
<comment type="similarity">
    <text evidence="2">Belongs to the class-V pyridoxal-phosphate-dependent aminotransferase family.</text>
</comment>
<evidence type="ECO:0000256" key="6">
    <source>
        <dbReference type="PIRSR" id="PIRSR000524-1"/>
    </source>
</evidence>
<dbReference type="InterPro" id="IPR015424">
    <property type="entry name" value="PyrdxlP-dep_Trfase"/>
</dbReference>
<keyword evidence="4 9" id="KW-0808">Transferase</keyword>
<dbReference type="GO" id="GO:0019265">
    <property type="term" value="P:glycine biosynthetic process, by transamination of glyoxylate"/>
    <property type="evidence" value="ECO:0007669"/>
    <property type="project" value="TreeGrafter"/>
</dbReference>
<dbReference type="InterPro" id="IPR000192">
    <property type="entry name" value="Aminotrans_V_dom"/>
</dbReference>
<dbReference type="EMBL" id="FOOX01000013">
    <property type="protein sequence ID" value="SFG97465.1"/>
    <property type="molecule type" value="Genomic_DNA"/>
</dbReference>
<dbReference type="InterPro" id="IPR024169">
    <property type="entry name" value="SP_NH2Trfase/AEP_transaminase"/>
</dbReference>
<proteinExistence type="inferred from homology"/>
<comment type="cofactor">
    <cofactor evidence="1 7">
        <name>pyridoxal 5'-phosphate</name>
        <dbReference type="ChEBI" id="CHEBI:597326"/>
    </cofactor>
</comment>
<keyword evidence="3 9" id="KW-0032">Aminotransferase</keyword>
<evidence type="ECO:0000256" key="3">
    <source>
        <dbReference type="ARBA" id="ARBA00022576"/>
    </source>
</evidence>
<dbReference type="PANTHER" id="PTHR21152:SF40">
    <property type="entry name" value="ALANINE--GLYOXYLATE AMINOTRANSFERASE"/>
    <property type="match status" value="1"/>
</dbReference>
<keyword evidence="10" id="KW-1185">Reference proteome</keyword>
<evidence type="ECO:0000313" key="9">
    <source>
        <dbReference type="EMBL" id="SFG97465.1"/>
    </source>
</evidence>
<accession>A0A1I2W7T8</accession>
<dbReference type="RefSeq" id="WP_092472507.1">
    <property type="nucleotide sequence ID" value="NZ_FOOX01000013.1"/>
</dbReference>
<organism evidence="9 10">
    <name type="scientific">Desulfotruncus arcticus DSM 17038</name>
    <dbReference type="NCBI Taxonomy" id="1121424"/>
    <lineage>
        <taxon>Bacteria</taxon>
        <taxon>Bacillati</taxon>
        <taxon>Bacillota</taxon>
        <taxon>Clostridia</taxon>
        <taxon>Eubacteriales</taxon>
        <taxon>Desulfallaceae</taxon>
        <taxon>Desulfotruncus</taxon>
    </lineage>
</organism>
<evidence type="ECO:0000256" key="4">
    <source>
        <dbReference type="ARBA" id="ARBA00022679"/>
    </source>
</evidence>
<evidence type="ECO:0000313" key="10">
    <source>
        <dbReference type="Proteomes" id="UP000199337"/>
    </source>
</evidence>
<gene>
    <name evidence="9" type="ORF">SAMN05660649_03340</name>
</gene>
<feature type="domain" description="Aminotransferase class V" evidence="8">
    <location>
        <begin position="6"/>
        <end position="327"/>
    </location>
</feature>
<keyword evidence="5 7" id="KW-0663">Pyridoxal phosphate</keyword>
<dbReference type="FunFam" id="3.40.640.10:FF:000027">
    <property type="entry name" value="Serine--pyruvate aminotransferase, mitochondrial"/>
    <property type="match status" value="1"/>
</dbReference>
<dbReference type="Proteomes" id="UP000199337">
    <property type="component" value="Unassembled WGS sequence"/>
</dbReference>
<evidence type="ECO:0000256" key="2">
    <source>
        <dbReference type="ARBA" id="ARBA00009236"/>
    </source>
</evidence>
<dbReference type="FunFam" id="3.90.1150.10:FF:000031">
    <property type="entry name" value="Serine--glyoxylate aminotransferase"/>
    <property type="match status" value="1"/>
</dbReference>
<evidence type="ECO:0000256" key="5">
    <source>
        <dbReference type="ARBA" id="ARBA00022898"/>
    </source>
</evidence>
<evidence type="ECO:0000259" key="8">
    <source>
        <dbReference type="Pfam" id="PF00266"/>
    </source>
</evidence>
<dbReference type="GO" id="GO:0004760">
    <property type="term" value="F:L-serine-pyruvate transaminase activity"/>
    <property type="evidence" value="ECO:0007669"/>
    <property type="project" value="TreeGrafter"/>
</dbReference>
<feature type="modified residue" description="N6-(pyridoxal phosphate)lysine" evidence="7">
    <location>
        <position position="191"/>
    </location>
</feature>
<reference evidence="10" key="1">
    <citation type="submission" date="2016-10" db="EMBL/GenBank/DDBJ databases">
        <authorList>
            <person name="Varghese N."/>
            <person name="Submissions S."/>
        </authorList>
    </citation>
    <scope>NUCLEOTIDE SEQUENCE [LARGE SCALE GENOMIC DNA]</scope>
    <source>
        <strain evidence="10">DSM 17038</strain>
    </source>
</reference>
<dbReference type="InterPro" id="IPR015422">
    <property type="entry name" value="PyrdxlP-dep_Trfase_small"/>
</dbReference>
<feature type="binding site" evidence="6">
    <location>
        <position position="335"/>
    </location>
    <ligand>
        <name>substrate</name>
    </ligand>
</feature>
<dbReference type="PIRSF" id="PIRSF000524">
    <property type="entry name" value="SPT"/>
    <property type="match status" value="1"/>
</dbReference>
<dbReference type="OrthoDB" id="389074at2"/>
<dbReference type="SUPFAM" id="SSF53383">
    <property type="entry name" value="PLP-dependent transferases"/>
    <property type="match status" value="1"/>
</dbReference>
<dbReference type="AlphaFoldDB" id="A0A1I2W7T8"/>
<evidence type="ECO:0000256" key="1">
    <source>
        <dbReference type="ARBA" id="ARBA00001933"/>
    </source>
</evidence>
<dbReference type="PANTHER" id="PTHR21152">
    <property type="entry name" value="AMINOTRANSFERASE CLASS V"/>
    <property type="match status" value="1"/>
</dbReference>
<sequence length="383" mass="41377">MQDKRYLMIPGPTPVPPKVVAAMTTPMFGHRTQEFQNLHKDIVTKLQKVFQTKNDIFVLTSSGTGGMETAVANTVSPGDKVLTLVGGKFGERWSELAKAYGAELIEENFEWGTPVNPQIVKDRLAANPDIKVVFATQNETSTGVTNDIESIGKIVADTPALLVVDGVSGVGGIEIKVDEWHVDILTTGSQKSLMLPPGLAVQSVSDKAWQVIENNKSPRYYFDLVKARKSLGKWNTAYTPAVSLFVGLNTSLDMMLEEGLDNVYARHKLLRDAARAAIKALGLKLMTDDNCASPVITSVCAPEGIGADDIRKVLTNEFGITFAGGQAQLKNKIFRVAHMGFADKMDVLIAISGLEMALTRVGYPVELGAGVKAAQQVFLGVQK</sequence>
<dbReference type="Gene3D" id="3.40.640.10">
    <property type="entry name" value="Type I PLP-dependent aspartate aminotransferase-like (Major domain)"/>
    <property type="match status" value="1"/>
</dbReference>
<dbReference type="Gene3D" id="3.90.1150.10">
    <property type="entry name" value="Aspartate Aminotransferase, domain 1"/>
    <property type="match status" value="1"/>
</dbReference>
<dbReference type="STRING" id="341036.SAMN05660649_03340"/>
<protein>
    <submittedName>
        <fullName evidence="9">Aspartate aminotransferase</fullName>
    </submittedName>
</protein>